<dbReference type="RefSeq" id="WP_194856567.1">
    <property type="nucleotide sequence ID" value="NZ_ARXR01000028.1"/>
</dbReference>
<organism evidence="2 3">
    <name type="scientific">Alloalcanivorax venustensis ISO4</name>
    <dbReference type="NCBI Taxonomy" id="1177184"/>
    <lineage>
        <taxon>Bacteria</taxon>
        <taxon>Pseudomonadati</taxon>
        <taxon>Pseudomonadota</taxon>
        <taxon>Gammaproteobacteria</taxon>
        <taxon>Oceanospirillales</taxon>
        <taxon>Alcanivoracaceae</taxon>
        <taxon>Alloalcanivorax</taxon>
    </lineage>
</organism>
<dbReference type="Proteomes" id="UP000644441">
    <property type="component" value="Unassembled WGS sequence"/>
</dbReference>
<feature type="region of interest" description="Disordered" evidence="1">
    <location>
        <begin position="1"/>
        <end position="36"/>
    </location>
</feature>
<proteinExistence type="predicted"/>
<comment type="caution">
    <text evidence="2">The sequence shown here is derived from an EMBL/GenBank/DDBJ whole genome shotgun (WGS) entry which is preliminary data.</text>
</comment>
<accession>A0ABS0AL30</accession>
<name>A0ABS0AL30_9GAMM</name>
<gene>
    <name evidence="2" type="ORF">ISO4_02612</name>
</gene>
<feature type="compositionally biased region" description="Low complexity" evidence="1">
    <location>
        <begin position="1"/>
        <end position="18"/>
    </location>
</feature>
<dbReference type="EMBL" id="ARXR01000028">
    <property type="protein sequence ID" value="MBF5054010.1"/>
    <property type="molecule type" value="Genomic_DNA"/>
</dbReference>
<evidence type="ECO:0000313" key="2">
    <source>
        <dbReference type="EMBL" id="MBF5054010.1"/>
    </source>
</evidence>
<keyword evidence="3" id="KW-1185">Reference proteome</keyword>
<reference evidence="2 3" key="1">
    <citation type="submission" date="2012-09" db="EMBL/GenBank/DDBJ databases">
        <title>Genome Sequence of alkane-degrading Bacterium Alcanivorax venustensis ISO4.</title>
        <authorList>
            <person name="Lai Q."/>
            <person name="Shao Z."/>
        </authorList>
    </citation>
    <scope>NUCLEOTIDE SEQUENCE [LARGE SCALE GENOMIC DNA]</scope>
    <source>
        <strain evidence="2 3">ISO4</strain>
    </source>
</reference>
<evidence type="ECO:0000256" key="1">
    <source>
        <dbReference type="SAM" id="MobiDB-lite"/>
    </source>
</evidence>
<protein>
    <submittedName>
        <fullName evidence="2">Uncharacterized protein</fullName>
    </submittedName>
</protein>
<feature type="non-terminal residue" evidence="2">
    <location>
        <position position="1"/>
    </location>
</feature>
<evidence type="ECO:0000313" key="3">
    <source>
        <dbReference type="Proteomes" id="UP000644441"/>
    </source>
</evidence>
<sequence length="187" mass="19609">AGAAAADTAAVDTTAEAPAPRDSVAETPARATAPESTAGLTFTLEAHLAGDTWVVFQQEDPQAPELGRYTGALAASLLTVFGAAPERPRRFYCPLTKQPMSAGEAAQALTAFFAGLSRRHGGRRALLCVDETLARSVLGGERFETVKLGEMPALAVDSLQEMLDRPALAKKRSWQAMVAHGFAGSRG</sequence>